<name>A0A9X3J2B5_9BACT</name>
<proteinExistence type="predicted"/>
<comment type="caution">
    <text evidence="2">The sequence shown here is derived from an EMBL/GenBank/DDBJ whole genome shotgun (WGS) entry which is preliminary data.</text>
</comment>
<dbReference type="AlphaFoldDB" id="A0A9X3J2B5"/>
<evidence type="ECO:0000313" key="3">
    <source>
        <dbReference type="Proteomes" id="UP001150924"/>
    </source>
</evidence>
<gene>
    <name evidence="2" type="ORF">OV079_50515</name>
</gene>
<feature type="region of interest" description="Disordered" evidence="1">
    <location>
        <begin position="648"/>
        <end position="718"/>
    </location>
</feature>
<sequence length="718" mass="78531">MLTNVDALETPDGTKLYRDDAERSRYYVFPTALGLQRRHDGSAEFTLLFYQDEHPERGARLVAAFTPLFPAVSPEAVPESSAAEPVIVGVSFTGGELRVAWEGFDGEPCVVEDTTHGGFRAEIGLTREQARMIRQTLRAGAETVRVRARLAYAIAQPPLPARVRVDLRAAHRALQDAGGELTGARLGHLLHTMAAPTLRVESTEPSRPSIAFTSEVARIVAPLLAAQLAVDDGRGSPFPLRRLTLLADERVADAEWTVDLSRARTWEDTWEGEWSLSAFYHQTAGTEAGRDCFPEVLDLPPVGTVGVLIENLLPVDGRGIDRVTVKVRSRRLGSLEQNVFEAVFDADAPPVARCAVQRIAMTDFTYQYQVQVRLADADPSRPGVRLFPADPPWVTATEPIVEVGAAALPFVLAHVKASPEVFVHVAHVDIELSPAGDAEPRPLRRAALTPALPYRWLTLPAEDFGSDGLRWRPVLYESASDRFAVGPWQAEGALAAVVTLAHVYPRTPIRIRAQADLAALPEVRAVLVQIKSGRAAADAAPDLTCTLTAGDTRELVVWPDSIFERGFSFRYAIEIADAGWVWTEWRYQTEPETIMPVADDFFRTRVVHLALTAPWSLRNGPDPSSVDAELIFAEVSARSAAQDASFTFTFDRSNPGPRRPGGSGLARARTWRASRSSRSRWMVACSPSVRSSRTKSACLSRSRSHGQATPSPPSSPRA</sequence>
<evidence type="ECO:0000313" key="2">
    <source>
        <dbReference type="EMBL" id="MCY1013632.1"/>
    </source>
</evidence>
<reference evidence="2" key="1">
    <citation type="submission" date="2022-11" db="EMBL/GenBank/DDBJ databases">
        <title>Minimal conservation of predation-associated metabolite biosynthetic gene clusters underscores biosynthetic potential of Myxococcota including descriptions for ten novel species: Archangium lansinium sp. nov., Myxococcus landrumus sp. nov., Nannocystis bai.</title>
        <authorList>
            <person name="Ahearne A."/>
            <person name="Stevens C."/>
            <person name="Phillips K."/>
        </authorList>
    </citation>
    <scope>NUCLEOTIDE SEQUENCE</scope>
    <source>
        <strain evidence="2">Na p29</strain>
    </source>
</reference>
<keyword evidence="3" id="KW-1185">Reference proteome</keyword>
<dbReference type="RefSeq" id="WP_267777703.1">
    <property type="nucleotide sequence ID" value="NZ_JAPNKE010000002.1"/>
</dbReference>
<protein>
    <submittedName>
        <fullName evidence="2">Uncharacterized protein</fullName>
    </submittedName>
</protein>
<organism evidence="2 3">
    <name type="scientific">Nannocystis pusilla</name>
    <dbReference type="NCBI Taxonomy" id="889268"/>
    <lineage>
        <taxon>Bacteria</taxon>
        <taxon>Pseudomonadati</taxon>
        <taxon>Myxococcota</taxon>
        <taxon>Polyangia</taxon>
        <taxon>Nannocystales</taxon>
        <taxon>Nannocystaceae</taxon>
        <taxon>Nannocystis</taxon>
    </lineage>
</organism>
<accession>A0A9X3J2B5</accession>
<dbReference type="Proteomes" id="UP001150924">
    <property type="component" value="Unassembled WGS sequence"/>
</dbReference>
<feature type="compositionally biased region" description="Basic residues" evidence="1">
    <location>
        <begin position="669"/>
        <end position="678"/>
    </location>
</feature>
<evidence type="ECO:0000256" key="1">
    <source>
        <dbReference type="SAM" id="MobiDB-lite"/>
    </source>
</evidence>
<dbReference type="EMBL" id="JAPNKE010000002">
    <property type="protein sequence ID" value="MCY1013632.1"/>
    <property type="molecule type" value="Genomic_DNA"/>
</dbReference>
<feature type="compositionally biased region" description="Polar residues" evidence="1">
    <location>
        <begin position="688"/>
        <end position="709"/>
    </location>
</feature>